<dbReference type="RefSeq" id="WP_151147293.1">
    <property type="nucleotide sequence ID" value="NZ_WAGX01000007.1"/>
</dbReference>
<dbReference type="OrthoDB" id="1893125at2"/>
<reference evidence="1 2" key="1">
    <citation type="submission" date="2019-09" db="EMBL/GenBank/DDBJ databases">
        <authorList>
            <person name="Valk L.C."/>
        </authorList>
    </citation>
    <scope>NUCLEOTIDE SEQUENCE [LARGE SCALE GENOMIC DNA]</scope>
    <source>
        <strain evidence="1">GalUA</strain>
    </source>
</reference>
<evidence type="ECO:0000313" key="1">
    <source>
        <dbReference type="EMBL" id="KAB1435772.1"/>
    </source>
</evidence>
<comment type="caution">
    <text evidence="1">The sequence shown here is derived from an EMBL/GenBank/DDBJ whole genome shotgun (WGS) entry which is preliminary data.</text>
</comment>
<evidence type="ECO:0000313" key="2">
    <source>
        <dbReference type="Proteomes" id="UP000461768"/>
    </source>
</evidence>
<dbReference type="EMBL" id="WAGX01000007">
    <property type="protein sequence ID" value="KAB1435772.1"/>
    <property type="molecule type" value="Genomic_DNA"/>
</dbReference>
<keyword evidence="2" id="KW-1185">Reference proteome</keyword>
<name>A0A7V7UAY5_9FIRM</name>
<protein>
    <submittedName>
        <fullName evidence="1">Uncharacterized protein</fullName>
    </submittedName>
</protein>
<proteinExistence type="predicted"/>
<accession>A0A7V7UAY5</accession>
<organism evidence="1 2">
    <name type="scientific">Candidatus Galacturonatibacter soehngenii</name>
    <dbReference type="NCBI Taxonomy" id="2307010"/>
    <lineage>
        <taxon>Bacteria</taxon>
        <taxon>Bacillati</taxon>
        <taxon>Bacillota</taxon>
        <taxon>Clostridia</taxon>
        <taxon>Lachnospirales</taxon>
        <taxon>Lachnospiraceae</taxon>
        <taxon>Candidatus Galacturonatibacter</taxon>
    </lineage>
</organism>
<dbReference type="Proteomes" id="UP000461768">
    <property type="component" value="Unassembled WGS sequence"/>
</dbReference>
<reference evidence="1 2" key="2">
    <citation type="submission" date="2020-02" db="EMBL/GenBank/DDBJ databases">
        <title>Candidatus Galacturonibacter soehngenii shows hetero-acetogenic catabolism of galacturonic acid but lacks a canonical carbon monoxide dehydrogenase/acetyl-CoA synthase complex.</title>
        <authorList>
            <person name="Diender M."/>
            <person name="Stouten G.R."/>
            <person name="Petersen J.F."/>
            <person name="Nielsen P.H."/>
            <person name="Dueholm M.S."/>
            <person name="Pronk J.T."/>
            <person name="Van Loosdrecht M.C.M."/>
        </authorList>
    </citation>
    <scope>NUCLEOTIDE SEQUENCE [LARGE SCALE GENOMIC DNA]</scope>
    <source>
        <strain evidence="1">GalUA</strain>
    </source>
</reference>
<sequence length="283" mass="31255">MINTITNNYISLKRSLYNGKKHQINTKKSISTLLGTDTLEVRNDKLSFYNLNKSSAQILLDAINFYEGCVSAVTSGEKYFTFGNGGQGQVIPFGALSLMNTKSFQPLYAVNNNINLSSKSYYSYQAIDGNSYTCAFNGKTISRAFTESIIGNDKDNVSAECRGSTVTTMSVLSTLISGKADFHMFRRESVKASLKNLGIEPGEFSITVDGKAKTFYLGENGKVFTQESALSIVTMYNTNTWLNSKQVGDKITVFGNDYKIDETGHIKVPTEGFWKNETCSLNK</sequence>
<dbReference type="AlphaFoldDB" id="A0A7V7UAY5"/>
<gene>
    <name evidence="1" type="ORF">F7O84_15445</name>
</gene>